<feature type="compositionally biased region" description="Polar residues" evidence="1">
    <location>
        <begin position="108"/>
        <end position="121"/>
    </location>
</feature>
<protein>
    <submittedName>
        <fullName evidence="2">Uncharacterized protein</fullName>
    </submittedName>
</protein>
<evidence type="ECO:0000256" key="1">
    <source>
        <dbReference type="SAM" id="MobiDB-lite"/>
    </source>
</evidence>
<reference evidence="2" key="1">
    <citation type="journal article" date="2023" name="Mol. Phylogenet. Evol.">
        <title>Genome-scale phylogeny and comparative genomics of the fungal order Sordariales.</title>
        <authorList>
            <person name="Hensen N."/>
            <person name="Bonometti L."/>
            <person name="Westerberg I."/>
            <person name="Brannstrom I.O."/>
            <person name="Guillou S."/>
            <person name="Cros-Aarteil S."/>
            <person name="Calhoun S."/>
            <person name="Haridas S."/>
            <person name="Kuo A."/>
            <person name="Mondo S."/>
            <person name="Pangilinan J."/>
            <person name="Riley R."/>
            <person name="LaButti K."/>
            <person name="Andreopoulos B."/>
            <person name="Lipzen A."/>
            <person name="Chen C."/>
            <person name="Yan M."/>
            <person name="Daum C."/>
            <person name="Ng V."/>
            <person name="Clum A."/>
            <person name="Steindorff A."/>
            <person name="Ohm R.A."/>
            <person name="Martin F."/>
            <person name="Silar P."/>
            <person name="Natvig D.O."/>
            <person name="Lalanne C."/>
            <person name="Gautier V."/>
            <person name="Ament-Velasquez S.L."/>
            <person name="Kruys A."/>
            <person name="Hutchinson M.I."/>
            <person name="Powell A.J."/>
            <person name="Barry K."/>
            <person name="Miller A.N."/>
            <person name="Grigoriev I.V."/>
            <person name="Debuchy R."/>
            <person name="Gladieux P."/>
            <person name="Hiltunen Thoren M."/>
            <person name="Johannesson H."/>
        </authorList>
    </citation>
    <scope>NUCLEOTIDE SEQUENCE</scope>
    <source>
        <strain evidence="2">CBS 508.74</strain>
    </source>
</reference>
<comment type="caution">
    <text evidence="2">The sequence shown here is derived from an EMBL/GenBank/DDBJ whole genome shotgun (WGS) entry which is preliminary data.</text>
</comment>
<dbReference type="GeneID" id="89939940"/>
<evidence type="ECO:0000313" key="3">
    <source>
        <dbReference type="Proteomes" id="UP001302812"/>
    </source>
</evidence>
<proteinExistence type="predicted"/>
<evidence type="ECO:0000313" key="2">
    <source>
        <dbReference type="EMBL" id="KAK4109527.1"/>
    </source>
</evidence>
<dbReference type="Proteomes" id="UP001302812">
    <property type="component" value="Unassembled WGS sequence"/>
</dbReference>
<gene>
    <name evidence="2" type="ORF">N656DRAFT_782738</name>
</gene>
<dbReference type="EMBL" id="MU853355">
    <property type="protein sequence ID" value="KAK4109527.1"/>
    <property type="molecule type" value="Genomic_DNA"/>
</dbReference>
<dbReference type="AlphaFoldDB" id="A0AAN6TA65"/>
<feature type="region of interest" description="Disordered" evidence="1">
    <location>
        <begin position="1"/>
        <end position="80"/>
    </location>
</feature>
<dbReference type="RefSeq" id="XP_064667097.1">
    <property type="nucleotide sequence ID" value="XM_064815815.1"/>
</dbReference>
<reference evidence="2" key="2">
    <citation type="submission" date="2023-05" db="EMBL/GenBank/DDBJ databases">
        <authorList>
            <consortium name="Lawrence Berkeley National Laboratory"/>
            <person name="Steindorff A."/>
            <person name="Hensen N."/>
            <person name="Bonometti L."/>
            <person name="Westerberg I."/>
            <person name="Brannstrom I.O."/>
            <person name="Guillou S."/>
            <person name="Cros-Aarteil S."/>
            <person name="Calhoun S."/>
            <person name="Haridas S."/>
            <person name="Kuo A."/>
            <person name="Mondo S."/>
            <person name="Pangilinan J."/>
            <person name="Riley R."/>
            <person name="Labutti K."/>
            <person name="Andreopoulos B."/>
            <person name="Lipzen A."/>
            <person name="Chen C."/>
            <person name="Yanf M."/>
            <person name="Daum C."/>
            <person name="Ng V."/>
            <person name="Clum A."/>
            <person name="Ohm R."/>
            <person name="Martin F."/>
            <person name="Silar P."/>
            <person name="Natvig D."/>
            <person name="Lalanne C."/>
            <person name="Gautier V."/>
            <person name="Ament-Velasquez S.L."/>
            <person name="Kruys A."/>
            <person name="Hutchinson M.I."/>
            <person name="Powell A.J."/>
            <person name="Barry K."/>
            <person name="Miller A.N."/>
            <person name="Grigoriev I.V."/>
            <person name="Debuchy R."/>
            <person name="Gladieux P."/>
            <person name="Thoren M.H."/>
            <person name="Johannesson H."/>
        </authorList>
    </citation>
    <scope>NUCLEOTIDE SEQUENCE</scope>
    <source>
        <strain evidence="2">CBS 508.74</strain>
    </source>
</reference>
<feature type="region of interest" description="Disordered" evidence="1">
    <location>
        <begin position="305"/>
        <end position="369"/>
    </location>
</feature>
<feature type="compositionally biased region" description="Polar residues" evidence="1">
    <location>
        <begin position="1"/>
        <end position="11"/>
    </location>
</feature>
<organism evidence="2 3">
    <name type="scientific">Canariomyces notabilis</name>
    <dbReference type="NCBI Taxonomy" id="2074819"/>
    <lineage>
        <taxon>Eukaryota</taxon>
        <taxon>Fungi</taxon>
        <taxon>Dikarya</taxon>
        <taxon>Ascomycota</taxon>
        <taxon>Pezizomycotina</taxon>
        <taxon>Sordariomycetes</taxon>
        <taxon>Sordariomycetidae</taxon>
        <taxon>Sordariales</taxon>
        <taxon>Chaetomiaceae</taxon>
        <taxon>Canariomyces</taxon>
    </lineage>
</organism>
<sequence>MLSAAQDQQPPESHLPTALSIEATSKTIPAKRSLPDDEVQFISSNPVKRRRNSEQGPAQAMPQTPSASQPFASPSGSENRVTSLPALESFLFSNPFQNFPTRPRRISETISPKQQPQSLPSAPTLDAEVGQGVPPSAGVAPDSVDISQIACLDFNGTPTRPPGFDASRIFSPDGGIMSNLGTSALMPPPLPPLNSHPAIPLAMHSMGIMVPLPQQNWGRPKAPFTSTPMRAQFSPNSSTPRPSLSRQLSMKQAQLREPSPHAFRQYQVRGRSELHGTHMLACLPSPAAAGAGVVPCLQCTKLLRQTQRSSQPSQTQRVPTPHAPAEQDSCNQQSHLAPRLIPVSMPPYGNQAAALQEPRPAPAPGQGQRGQHLELLADISKTIQATFPYQLVAARHGLAPSRVADLVAGMLERSRGWPRATATSTDFALDREA</sequence>
<accession>A0AAN6TA65</accession>
<feature type="compositionally biased region" description="Low complexity" evidence="1">
    <location>
        <begin position="305"/>
        <end position="320"/>
    </location>
</feature>
<keyword evidence="3" id="KW-1185">Reference proteome</keyword>
<feature type="region of interest" description="Disordered" evidence="1">
    <location>
        <begin position="108"/>
        <end position="129"/>
    </location>
</feature>
<name>A0AAN6TA65_9PEZI</name>
<feature type="compositionally biased region" description="Polar residues" evidence="1">
    <location>
        <begin position="61"/>
        <end position="80"/>
    </location>
</feature>